<accession>A0A7S4GE15</accession>
<protein>
    <recommendedName>
        <fullName evidence="3">Secreted protein</fullName>
    </recommendedName>
</protein>
<evidence type="ECO:0008006" key="3">
    <source>
        <dbReference type="Google" id="ProtNLM"/>
    </source>
</evidence>
<name>A0A7S4GE15_9EUGL</name>
<evidence type="ECO:0000313" key="2">
    <source>
        <dbReference type="EMBL" id="CAE0833900.1"/>
    </source>
</evidence>
<organism evidence="2">
    <name type="scientific">Eutreptiella gymnastica</name>
    <dbReference type="NCBI Taxonomy" id="73025"/>
    <lineage>
        <taxon>Eukaryota</taxon>
        <taxon>Discoba</taxon>
        <taxon>Euglenozoa</taxon>
        <taxon>Euglenida</taxon>
        <taxon>Spirocuta</taxon>
        <taxon>Euglenophyceae</taxon>
        <taxon>Eutreptiales</taxon>
        <taxon>Eutreptiaceae</taxon>
        <taxon>Eutreptiella</taxon>
    </lineage>
</organism>
<gene>
    <name evidence="2" type="ORF">EGYM00163_LOCUS45196</name>
</gene>
<feature type="chain" id="PRO_5030823703" description="Secreted protein" evidence="1">
    <location>
        <begin position="24"/>
        <end position="103"/>
    </location>
</feature>
<reference evidence="2" key="1">
    <citation type="submission" date="2021-01" db="EMBL/GenBank/DDBJ databases">
        <authorList>
            <person name="Corre E."/>
            <person name="Pelletier E."/>
            <person name="Niang G."/>
            <person name="Scheremetjew M."/>
            <person name="Finn R."/>
            <person name="Kale V."/>
            <person name="Holt S."/>
            <person name="Cochrane G."/>
            <person name="Meng A."/>
            <person name="Brown T."/>
            <person name="Cohen L."/>
        </authorList>
    </citation>
    <scope>NUCLEOTIDE SEQUENCE</scope>
    <source>
        <strain evidence="2">CCMP1594</strain>
    </source>
</reference>
<proteinExistence type="predicted"/>
<dbReference type="AlphaFoldDB" id="A0A7S4GE15"/>
<feature type="signal peptide" evidence="1">
    <location>
        <begin position="1"/>
        <end position="23"/>
    </location>
</feature>
<keyword evidence="1" id="KW-0732">Signal</keyword>
<sequence length="103" mass="11520">MLYFRLCMPMLTILWQGRDNTAAEEVAWAQPLAGQRNEMATRRVATKSSGAFWQVHHEESAGKKYCRATPSGYGATAQEAGRLLPSVHGYRRWMGLWCASGSL</sequence>
<dbReference type="EMBL" id="HBJA01131528">
    <property type="protein sequence ID" value="CAE0833900.1"/>
    <property type="molecule type" value="Transcribed_RNA"/>
</dbReference>
<evidence type="ECO:0000256" key="1">
    <source>
        <dbReference type="SAM" id="SignalP"/>
    </source>
</evidence>